<name>B1WQU3_CROS5</name>
<dbReference type="HOGENOM" id="CLU_3134722_0_0_3"/>
<keyword evidence="2" id="KW-1185">Reference proteome</keyword>
<proteinExistence type="predicted"/>
<gene>
    <name evidence="1" type="ordered locus">cce_4047</name>
</gene>
<dbReference type="Proteomes" id="UP000001203">
    <property type="component" value="Chromosome circular"/>
</dbReference>
<dbReference type="KEGG" id="cyt:cce_4047"/>
<accession>B1WQU3</accession>
<reference evidence="1 2" key="1">
    <citation type="journal article" date="2008" name="Proc. Natl. Acad. Sci. U.S.A.">
        <title>The genome of Cyanothece 51142, a unicellular diazotrophic cyanobacterium important in the marine nitrogen cycle.</title>
        <authorList>
            <person name="Welsh E.A."/>
            <person name="Liberton M."/>
            <person name="Stoeckel J."/>
            <person name="Loh T."/>
            <person name="Elvitigala T."/>
            <person name="Wang C."/>
            <person name="Wollam A."/>
            <person name="Fulton R.S."/>
            <person name="Clifton S.W."/>
            <person name="Jacobs J.M."/>
            <person name="Aurora R."/>
            <person name="Ghosh B.K."/>
            <person name="Sherman L.A."/>
            <person name="Smith R.D."/>
            <person name="Wilson R.K."/>
            <person name="Pakrasi H.B."/>
        </authorList>
    </citation>
    <scope>NUCLEOTIDE SEQUENCE [LARGE SCALE GENOMIC DNA]</scope>
    <source>
        <strain evidence="2">ATCC 51142 / BH68</strain>
    </source>
</reference>
<evidence type="ECO:0000313" key="1">
    <source>
        <dbReference type="EMBL" id="ACB53395.1"/>
    </source>
</evidence>
<dbReference type="STRING" id="43989.cce_4047"/>
<dbReference type="EMBL" id="CP000806">
    <property type="protein sequence ID" value="ACB53395.1"/>
    <property type="molecule type" value="Genomic_DNA"/>
</dbReference>
<protein>
    <submittedName>
        <fullName evidence="1">Uncharacterized protein</fullName>
    </submittedName>
</protein>
<dbReference type="AlphaFoldDB" id="B1WQU3"/>
<sequence length="49" mass="5760">MENLLFQGVFDYLMTIHIEPIQSTLYEIRLMIHHSNHDGKPILPLLTLL</sequence>
<organism evidence="1 2">
    <name type="scientific">Crocosphaera subtropica (strain ATCC 51142 / BH68)</name>
    <name type="common">Cyanothece sp. (strain ATCC 51142)</name>
    <dbReference type="NCBI Taxonomy" id="43989"/>
    <lineage>
        <taxon>Bacteria</taxon>
        <taxon>Bacillati</taxon>
        <taxon>Cyanobacteriota</taxon>
        <taxon>Cyanophyceae</taxon>
        <taxon>Oscillatoriophycideae</taxon>
        <taxon>Chroococcales</taxon>
        <taxon>Aphanothecaceae</taxon>
        <taxon>Crocosphaera</taxon>
        <taxon>Crocosphaera subtropica</taxon>
    </lineage>
</organism>
<evidence type="ECO:0000313" key="2">
    <source>
        <dbReference type="Proteomes" id="UP000001203"/>
    </source>
</evidence>